<name>A0A1H7QP88_9LACT</name>
<feature type="transmembrane region" description="Helical" evidence="1">
    <location>
        <begin position="114"/>
        <end position="130"/>
    </location>
</feature>
<feature type="transmembrane region" description="Helical" evidence="1">
    <location>
        <begin position="65"/>
        <end position="83"/>
    </location>
</feature>
<dbReference type="EMBL" id="BJUX01000003">
    <property type="protein sequence ID" value="GEK88408.1"/>
    <property type="molecule type" value="Genomic_DNA"/>
</dbReference>
<feature type="transmembrane region" description="Helical" evidence="1">
    <location>
        <begin position="316"/>
        <end position="334"/>
    </location>
</feature>
<proteinExistence type="predicted"/>
<feature type="transmembrane region" description="Helical" evidence="1">
    <location>
        <begin position="290"/>
        <end position="310"/>
    </location>
</feature>
<evidence type="ECO:0000256" key="1">
    <source>
        <dbReference type="SAM" id="Phobius"/>
    </source>
</evidence>
<feature type="transmembrane region" description="Helical" evidence="1">
    <location>
        <begin position="239"/>
        <end position="257"/>
    </location>
</feature>
<evidence type="ECO:0000313" key="3">
    <source>
        <dbReference type="EMBL" id="SEL49107.1"/>
    </source>
</evidence>
<dbReference type="RefSeq" id="WP_091486329.1">
    <property type="nucleotide sequence ID" value="NZ_BJUX01000003.1"/>
</dbReference>
<sequence>MTLFLYLTVVLTNGYYALKKRSNQILVVLTLLFIFFIMSGAGPFYSFQADYDNYYRNYYSVLDRGLLHGNQVGYAILITIGNFLGIPFPLFRLIVIAACIGLLYKYVIKRYQVNVNYILVLYMLYAIIIDSEQYRNWIALTVLLSGLHFLETSLWKDKLKFFLVWLISISFHYSFVFYAPLLLVNGKQHNKWIKRLVIAALMLSLIILLNGNEIPFQQLIIDAVNNEDIETYLTTRTNFGFLIPTIMHGSSVFLAFWSRKIIHNKYYGRELNALPNDPEFFEERTIRRELIVSNIIFWINVSMLMIFPLYLVNVQFYRLMRSLLLITYVVCAKASQHIIRRTPNILFNAMVLGSVFVWLFLDLVHRIAPGRLLIPFFFENIL</sequence>
<keyword evidence="5" id="KW-1185">Reference proteome</keyword>
<reference evidence="3 4" key="1">
    <citation type="submission" date="2016-10" db="EMBL/GenBank/DDBJ databases">
        <authorList>
            <person name="de Groot N.N."/>
        </authorList>
    </citation>
    <scope>NUCLEOTIDE SEQUENCE [LARGE SCALE GENOMIC DNA]</scope>
    <source>
        <strain evidence="3 4">DSM 19182</strain>
    </source>
</reference>
<dbReference type="AlphaFoldDB" id="A0A1H7QP88"/>
<gene>
    <name evidence="2" type="ORF">APU01nite_04470</name>
    <name evidence="3" type="ORF">SAMN04488100_10262</name>
</gene>
<dbReference type="EMBL" id="FOBL01000002">
    <property type="protein sequence ID" value="SEL49107.1"/>
    <property type="molecule type" value="Genomic_DNA"/>
</dbReference>
<dbReference type="Proteomes" id="UP000321425">
    <property type="component" value="Unassembled WGS sequence"/>
</dbReference>
<feature type="transmembrane region" description="Helical" evidence="1">
    <location>
        <begin position="25"/>
        <end position="45"/>
    </location>
</feature>
<dbReference type="OrthoDB" id="3010216at2"/>
<protein>
    <submittedName>
        <fullName evidence="3">EpsG family protein</fullName>
    </submittedName>
</protein>
<evidence type="ECO:0000313" key="5">
    <source>
        <dbReference type="Proteomes" id="UP000321425"/>
    </source>
</evidence>
<keyword evidence="1" id="KW-1133">Transmembrane helix</keyword>
<organism evidence="3 4">
    <name type="scientific">Alkalibacterium putridalgicola</name>
    <dbReference type="NCBI Taxonomy" id="426703"/>
    <lineage>
        <taxon>Bacteria</taxon>
        <taxon>Bacillati</taxon>
        <taxon>Bacillota</taxon>
        <taxon>Bacilli</taxon>
        <taxon>Lactobacillales</taxon>
        <taxon>Carnobacteriaceae</taxon>
        <taxon>Alkalibacterium</taxon>
    </lineage>
</organism>
<dbReference type="Pfam" id="PF14897">
    <property type="entry name" value="EpsG"/>
    <property type="match status" value="1"/>
</dbReference>
<dbReference type="STRING" id="426703.SAMN04488100_10262"/>
<dbReference type="InterPro" id="IPR049458">
    <property type="entry name" value="EpsG-like"/>
</dbReference>
<dbReference type="Proteomes" id="UP000198548">
    <property type="component" value="Unassembled WGS sequence"/>
</dbReference>
<keyword evidence="1" id="KW-0472">Membrane</keyword>
<evidence type="ECO:0000313" key="2">
    <source>
        <dbReference type="EMBL" id="GEK88408.1"/>
    </source>
</evidence>
<keyword evidence="1" id="KW-0812">Transmembrane</keyword>
<feature type="transmembrane region" description="Helical" evidence="1">
    <location>
        <begin position="161"/>
        <end position="184"/>
    </location>
</feature>
<evidence type="ECO:0000313" key="4">
    <source>
        <dbReference type="Proteomes" id="UP000198548"/>
    </source>
</evidence>
<feature type="transmembrane region" description="Helical" evidence="1">
    <location>
        <begin position="346"/>
        <end position="368"/>
    </location>
</feature>
<accession>A0A1H7QP88</accession>
<reference evidence="2 5" key="2">
    <citation type="submission" date="2019-07" db="EMBL/GenBank/DDBJ databases">
        <title>Whole genome shotgun sequence of Alkalibacterium putridalgicola NBRC 103243.</title>
        <authorList>
            <person name="Hosoyama A."/>
            <person name="Uohara A."/>
            <person name="Ohji S."/>
            <person name="Ichikawa N."/>
        </authorList>
    </citation>
    <scope>NUCLEOTIDE SEQUENCE [LARGE SCALE GENOMIC DNA]</scope>
    <source>
        <strain evidence="2 5">NBRC 103243</strain>
    </source>
</reference>
<feature type="transmembrane region" description="Helical" evidence="1">
    <location>
        <begin position="196"/>
        <end position="219"/>
    </location>
</feature>